<evidence type="ECO:0000256" key="9">
    <source>
        <dbReference type="ARBA" id="ARBA00023172"/>
    </source>
</evidence>
<name>A0AAV9XZW6_9CRYT</name>
<feature type="coiled-coil region" evidence="12">
    <location>
        <begin position="424"/>
        <end position="482"/>
    </location>
</feature>
<keyword evidence="8 12" id="KW-0175">Coiled coil</keyword>
<evidence type="ECO:0000256" key="2">
    <source>
        <dbReference type="ARBA" id="ARBA00004286"/>
    </source>
</evidence>
<comment type="subcellular location">
    <subcellularLocation>
        <location evidence="2">Chromosome</location>
    </subcellularLocation>
    <subcellularLocation>
        <location evidence="1">Nucleus</location>
    </subcellularLocation>
</comment>
<dbReference type="AlphaFoldDB" id="A0AAV9XZW6"/>
<gene>
    <name evidence="14" type="ORF">RS030_172687</name>
</gene>
<keyword evidence="11" id="KW-0539">Nucleus</keyword>
<dbReference type="InterPro" id="IPR003395">
    <property type="entry name" value="RecF/RecN/SMC_N"/>
</dbReference>
<evidence type="ECO:0000256" key="11">
    <source>
        <dbReference type="ARBA" id="ARBA00023242"/>
    </source>
</evidence>
<dbReference type="Gene3D" id="3.40.50.300">
    <property type="entry name" value="P-loop containing nucleotide triphosphate hydrolases"/>
    <property type="match status" value="2"/>
</dbReference>
<keyword evidence="15" id="KW-1185">Reference proteome</keyword>
<dbReference type="InterPro" id="IPR027417">
    <property type="entry name" value="P-loop_NTPase"/>
</dbReference>
<feature type="coiled-coil region" evidence="12">
    <location>
        <begin position="800"/>
        <end position="880"/>
    </location>
</feature>
<dbReference type="PANTHER" id="PTHR19306">
    <property type="entry name" value="STRUCTURAL MAINTENANCE OF CHROMOSOMES 5,6 SMC5, SMC6"/>
    <property type="match status" value="1"/>
</dbReference>
<evidence type="ECO:0000256" key="4">
    <source>
        <dbReference type="ARBA" id="ARBA00022454"/>
    </source>
</evidence>
<dbReference type="Proteomes" id="UP001311799">
    <property type="component" value="Unassembled WGS sequence"/>
</dbReference>
<dbReference type="GO" id="GO:0005524">
    <property type="term" value="F:ATP binding"/>
    <property type="evidence" value="ECO:0007669"/>
    <property type="project" value="UniProtKB-KW"/>
</dbReference>
<dbReference type="GO" id="GO:0000724">
    <property type="term" value="P:double-strand break repair via homologous recombination"/>
    <property type="evidence" value="ECO:0007669"/>
    <property type="project" value="TreeGrafter"/>
</dbReference>
<protein>
    <recommendedName>
        <fullName evidence="13">RecF/RecN/SMC N-terminal domain-containing protein</fullName>
    </recommendedName>
</protein>
<keyword evidence="5" id="KW-0547">Nucleotide-binding</keyword>
<dbReference type="GO" id="GO:0003684">
    <property type="term" value="F:damaged DNA binding"/>
    <property type="evidence" value="ECO:0007669"/>
    <property type="project" value="TreeGrafter"/>
</dbReference>
<organism evidence="14 15">
    <name type="scientific">Cryptosporidium xiaoi</name>
    <dbReference type="NCBI Taxonomy" id="659607"/>
    <lineage>
        <taxon>Eukaryota</taxon>
        <taxon>Sar</taxon>
        <taxon>Alveolata</taxon>
        <taxon>Apicomplexa</taxon>
        <taxon>Conoidasida</taxon>
        <taxon>Coccidia</taxon>
        <taxon>Eucoccidiorida</taxon>
        <taxon>Eimeriorina</taxon>
        <taxon>Cryptosporidiidae</taxon>
        <taxon>Cryptosporidium</taxon>
    </lineage>
</organism>
<dbReference type="EMBL" id="JAWDEY010000008">
    <property type="protein sequence ID" value="KAK6590212.1"/>
    <property type="molecule type" value="Genomic_DNA"/>
</dbReference>
<feature type="domain" description="RecF/RecN/SMC N-terminal" evidence="13">
    <location>
        <begin position="30"/>
        <end position="1238"/>
    </location>
</feature>
<keyword evidence="6" id="KW-0227">DNA damage</keyword>
<evidence type="ECO:0000256" key="10">
    <source>
        <dbReference type="ARBA" id="ARBA00023204"/>
    </source>
</evidence>
<dbReference type="SUPFAM" id="SSF52540">
    <property type="entry name" value="P-loop containing nucleoside triphosphate hydrolases"/>
    <property type="match status" value="1"/>
</dbReference>
<feature type="coiled-coil region" evidence="12">
    <location>
        <begin position="269"/>
        <end position="322"/>
    </location>
</feature>
<evidence type="ECO:0000256" key="5">
    <source>
        <dbReference type="ARBA" id="ARBA00022741"/>
    </source>
</evidence>
<dbReference type="GO" id="GO:0035861">
    <property type="term" value="C:site of double-strand break"/>
    <property type="evidence" value="ECO:0007669"/>
    <property type="project" value="TreeGrafter"/>
</dbReference>
<evidence type="ECO:0000259" key="13">
    <source>
        <dbReference type="Pfam" id="PF02463"/>
    </source>
</evidence>
<proteinExistence type="inferred from homology"/>
<sequence length="1256" mass="144354">MKNTKTKDDSLNKVFDGASPKWRVGQIKRIVLRDIGGHEFLDVSMSPGINLITGGNGSGKSSLVSGIALLCGWNGRKAGKDTSLAKYIRIGASKGVIRVHFANNVNVTQVGYLPDLFGDEIIVERIIYLKGSSTYTFQGSKIASPSYNSREAKKHLLHFREFSNIIINNPITLLTQSDSKYLIREQSSPKSLYEFFQRAHLFDLSWKYLSEEQSHLEKAELTSQSIRYKIDKFEEEINCFERIIGILNEYEMLEIHEDNLNNIYTLASIEKLIKSIDNLKSLKADLYSEKSKLDLDKLNLELSNIECELKKINSELAILRGDQECISKKLDGLLREFAKISDKIVFYTAKNDEMKGQIEKAKEIILAKRKSFEPTVAEGHPENVLRKFSTTKASLKVKLDSIIEEKRSLLTDISQVKMNILSRKELLCRNRRKHEEMVREKEENDSRISELIAEVDKDSSSLDNISEKIENLNSTLKIVSKNADSTSGDSELNRVPENHILLSNYYNTVYDNYPELDFIEIFGYSRTVHNSIIIEYESTNRGALIAGPIALHIFADTSSCGNGNLLCKLDEIIGGKVERSNYSGKYVIRRNYKYWIVGSSRDKNLLLESFRKNGVQIDPTLIFIRSQFQQKKYDLSIIRKRYPKVGLAAIDLLEINNDEVFNFLVDIAQIEATFIFYNDLDMELIYDYNLYIKRAYSMESNSYRYRRGGIVVAPEVYNSKPKLHSTILKVSESSLDHLTSNNSSESNLKKINTMSLKRDKYLEQVMIFKNILKVNNEKIVNLTTRNKNINSKIISLESCSEGIENEIHNLNIELSNLEQSLNKLSKEEHSVSIEIDQVKIETEKFDRERFQDKNKISLEIKNIENQIEQWSNSVIEYNRKIISETENRASKDDEIKETRFLLDSGNKKLSKFDDEIKSLMNKKNILICEIPLLKEKETKIVSEINNIDLKIDEIKKELKTIKSNDNANLLDGCGGSDLKSTLEYFGWIQEANIGEGKYPDIKLIDTWKDKVNRQKNSLRIDYFKCTSISANRLPSDMSCLSSLKSEISSRYEKKKMEFENSKHEFNDEIKLLEANKKILDKRIEQLQQNHIQSGKTVNANFKHYFSLFWSNTMKPHLKFDHDKSTLNIYVIPDTAIGKKGNADAQCLNSGVYRYLMNREIQSLSGGESSSIGISLLLALSQSNPSPFHIFDEPDVYMDDVRRMIMIQSFAEFQRLCSVDKSGNERQVIFITPHNEITQFVKENYPEDINIIQLIKN</sequence>
<dbReference type="GO" id="GO:0003697">
    <property type="term" value="F:single-stranded DNA binding"/>
    <property type="evidence" value="ECO:0007669"/>
    <property type="project" value="TreeGrafter"/>
</dbReference>
<evidence type="ECO:0000256" key="3">
    <source>
        <dbReference type="ARBA" id="ARBA00006793"/>
    </source>
</evidence>
<keyword evidence="10" id="KW-0234">DNA repair</keyword>
<dbReference type="GO" id="GO:0005634">
    <property type="term" value="C:nucleus"/>
    <property type="evidence" value="ECO:0007669"/>
    <property type="project" value="UniProtKB-SubCell"/>
</dbReference>
<dbReference type="GO" id="GO:0030915">
    <property type="term" value="C:Smc5-Smc6 complex"/>
    <property type="evidence" value="ECO:0007669"/>
    <property type="project" value="TreeGrafter"/>
</dbReference>
<evidence type="ECO:0000313" key="14">
    <source>
        <dbReference type="EMBL" id="KAK6590212.1"/>
    </source>
</evidence>
<comment type="similarity">
    <text evidence="3">Belongs to the SMC family. SMC6 subfamily.</text>
</comment>
<accession>A0AAV9XZW6</accession>
<keyword evidence="7" id="KW-0067">ATP-binding</keyword>
<keyword evidence="4" id="KW-0158">Chromosome</keyword>
<evidence type="ECO:0000256" key="12">
    <source>
        <dbReference type="SAM" id="Coils"/>
    </source>
</evidence>
<feature type="coiled-coil region" evidence="12">
    <location>
        <begin position="1055"/>
        <end position="1089"/>
    </location>
</feature>
<comment type="caution">
    <text evidence="14">The sequence shown here is derived from an EMBL/GenBank/DDBJ whole genome shotgun (WGS) entry which is preliminary data.</text>
</comment>
<evidence type="ECO:0000313" key="15">
    <source>
        <dbReference type="Proteomes" id="UP001311799"/>
    </source>
</evidence>
<evidence type="ECO:0000256" key="7">
    <source>
        <dbReference type="ARBA" id="ARBA00022840"/>
    </source>
</evidence>
<dbReference type="PANTHER" id="PTHR19306:SF6">
    <property type="entry name" value="STRUCTURAL MAINTENANCE OF CHROMOSOMES PROTEIN 6"/>
    <property type="match status" value="1"/>
</dbReference>
<keyword evidence="9" id="KW-0233">DNA recombination</keyword>
<evidence type="ECO:0000256" key="1">
    <source>
        <dbReference type="ARBA" id="ARBA00004123"/>
    </source>
</evidence>
<reference evidence="14 15" key="1">
    <citation type="submission" date="2023-10" db="EMBL/GenBank/DDBJ databases">
        <title>Comparative genomics analysis reveals potential genetic determinants of host preference in Cryptosporidium xiaoi.</title>
        <authorList>
            <person name="Xiao L."/>
            <person name="Li J."/>
        </authorList>
    </citation>
    <scope>NUCLEOTIDE SEQUENCE [LARGE SCALE GENOMIC DNA]</scope>
    <source>
        <strain evidence="14 15">52996</strain>
    </source>
</reference>
<evidence type="ECO:0000256" key="8">
    <source>
        <dbReference type="ARBA" id="ARBA00023054"/>
    </source>
</evidence>
<evidence type="ECO:0000256" key="6">
    <source>
        <dbReference type="ARBA" id="ARBA00022763"/>
    </source>
</evidence>
<dbReference type="Pfam" id="PF02463">
    <property type="entry name" value="SMC_N"/>
    <property type="match status" value="1"/>
</dbReference>